<keyword evidence="2" id="KW-1185">Reference proteome</keyword>
<dbReference type="InParanoid" id="A0A2J7PHH2"/>
<dbReference type="STRING" id="105785.A0A2J7PHH2"/>
<evidence type="ECO:0000313" key="1">
    <source>
        <dbReference type="EMBL" id="PNF15768.1"/>
    </source>
</evidence>
<name>A0A2J7PHH2_9NEOP</name>
<organism evidence="1 2">
    <name type="scientific">Cryptotermes secundus</name>
    <dbReference type="NCBI Taxonomy" id="105785"/>
    <lineage>
        <taxon>Eukaryota</taxon>
        <taxon>Metazoa</taxon>
        <taxon>Ecdysozoa</taxon>
        <taxon>Arthropoda</taxon>
        <taxon>Hexapoda</taxon>
        <taxon>Insecta</taxon>
        <taxon>Pterygota</taxon>
        <taxon>Neoptera</taxon>
        <taxon>Polyneoptera</taxon>
        <taxon>Dictyoptera</taxon>
        <taxon>Blattodea</taxon>
        <taxon>Blattoidea</taxon>
        <taxon>Termitoidae</taxon>
        <taxon>Kalotermitidae</taxon>
        <taxon>Cryptotermitinae</taxon>
        <taxon>Cryptotermes</taxon>
    </lineage>
</organism>
<gene>
    <name evidence="1" type="ORF">B7P43_G10447</name>
</gene>
<dbReference type="OrthoDB" id="248923at2759"/>
<protein>
    <submittedName>
        <fullName evidence="1">Uncharacterized protein</fullName>
    </submittedName>
</protein>
<proteinExistence type="predicted"/>
<evidence type="ECO:0000313" key="2">
    <source>
        <dbReference type="Proteomes" id="UP000235965"/>
    </source>
</evidence>
<sequence length="377" mass="42955">MILHHPTVVTHIAQETFKTMTKRPEGSITELRGNNKEVNGVPNIIQNLHDLHFPSSCRTPFPDETDSKNCKENTSERVHDVWLNRFHILKQRESSLRLKEFAIDERERAVTKKEKQVALLDRLIREKMTRADVYLRQCREARSVASVKNLQHRQYSTANIDLDTSLSADPGDTSILPTSTKLNPEYVTKPSPFVRVNSEKHVHFNTLPITKPKVKQCRDLQPPTKQAIPQSGLSRMSNQVLHDIQEHIPSKVSKIHDRKELQENRIKNPFHGLETANEVNFRNDVLIALNSKHTSRSSNSNTIRPQSCMEDLTVWLENKRHAYHLIGTVGTQRNADKENTAVRSAEVQEQRVTKSVGVSASISSAHKNLVGSLSSFR</sequence>
<dbReference type="AlphaFoldDB" id="A0A2J7PHH2"/>
<accession>A0A2J7PHH2</accession>
<dbReference type="Proteomes" id="UP000235965">
    <property type="component" value="Unassembled WGS sequence"/>
</dbReference>
<comment type="caution">
    <text evidence="1">The sequence shown here is derived from an EMBL/GenBank/DDBJ whole genome shotgun (WGS) entry which is preliminary data.</text>
</comment>
<reference evidence="1 2" key="1">
    <citation type="submission" date="2017-12" db="EMBL/GenBank/DDBJ databases">
        <title>Hemimetabolous genomes reveal molecular basis of termite eusociality.</title>
        <authorList>
            <person name="Harrison M.C."/>
            <person name="Jongepier E."/>
            <person name="Robertson H.M."/>
            <person name="Arning N."/>
            <person name="Bitard-Feildel T."/>
            <person name="Chao H."/>
            <person name="Childers C.P."/>
            <person name="Dinh H."/>
            <person name="Doddapaneni H."/>
            <person name="Dugan S."/>
            <person name="Gowin J."/>
            <person name="Greiner C."/>
            <person name="Han Y."/>
            <person name="Hu H."/>
            <person name="Hughes D.S.T."/>
            <person name="Huylmans A.-K."/>
            <person name="Kemena C."/>
            <person name="Kremer L.P.M."/>
            <person name="Lee S.L."/>
            <person name="Lopez-Ezquerra A."/>
            <person name="Mallet L."/>
            <person name="Monroy-Kuhn J.M."/>
            <person name="Moser A."/>
            <person name="Murali S.C."/>
            <person name="Muzny D.M."/>
            <person name="Otani S."/>
            <person name="Piulachs M.-D."/>
            <person name="Poelchau M."/>
            <person name="Qu J."/>
            <person name="Schaub F."/>
            <person name="Wada-Katsumata A."/>
            <person name="Worley K.C."/>
            <person name="Xie Q."/>
            <person name="Ylla G."/>
            <person name="Poulsen M."/>
            <person name="Gibbs R.A."/>
            <person name="Schal C."/>
            <person name="Richards S."/>
            <person name="Belles X."/>
            <person name="Korb J."/>
            <person name="Bornberg-Bauer E."/>
        </authorList>
    </citation>
    <scope>NUCLEOTIDE SEQUENCE [LARGE SCALE GENOMIC DNA]</scope>
    <source>
        <tissue evidence="1">Whole body</tissue>
    </source>
</reference>
<dbReference type="EMBL" id="NEVH01025136">
    <property type="protein sequence ID" value="PNF15768.1"/>
    <property type="molecule type" value="Genomic_DNA"/>
</dbReference>